<organism evidence="1 2">
    <name type="scientific">Vitis vinifera</name>
    <name type="common">Grape</name>
    <dbReference type="NCBI Taxonomy" id="29760"/>
    <lineage>
        <taxon>Eukaryota</taxon>
        <taxon>Viridiplantae</taxon>
        <taxon>Streptophyta</taxon>
        <taxon>Embryophyta</taxon>
        <taxon>Tracheophyta</taxon>
        <taxon>Spermatophyta</taxon>
        <taxon>Magnoliopsida</taxon>
        <taxon>eudicotyledons</taxon>
        <taxon>Gunneridae</taxon>
        <taxon>Pentapetalae</taxon>
        <taxon>rosids</taxon>
        <taxon>Vitales</taxon>
        <taxon>Vitaceae</taxon>
        <taxon>Viteae</taxon>
        <taxon>Vitis</taxon>
    </lineage>
</organism>
<dbReference type="InterPro" id="IPR043502">
    <property type="entry name" value="DNA/RNA_pol_sf"/>
</dbReference>
<dbReference type="EMBL" id="QGNW01002625">
    <property type="protein sequence ID" value="RVW14215.1"/>
    <property type="molecule type" value="Genomic_DNA"/>
</dbReference>
<sequence length="104" mass="11605">MVEGPDEIVPILQEANVIPPELPKKLLPRRPIDHLVKLVPGAKSPTQVPYHMTPPKLVELRKQLTKLLDTWLIQPSKAPSGASVDLSFFHLSTCTIKFCFSTPQ</sequence>
<dbReference type="AlphaFoldDB" id="A0A438BTB2"/>
<comment type="caution">
    <text evidence="1">The sequence shown here is derived from an EMBL/GenBank/DDBJ whole genome shotgun (WGS) entry which is preliminary data.</text>
</comment>
<dbReference type="SUPFAM" id="SSF56672">
    <property type="entry name" value="DNA/RNA polymerases"/>
    <property type="match status" value="1"/>
</dbReference>
<dbReference type="InterPro" id="IPR053134">
    <property type="entry name" value="RNA-dir_DNA_polymerase"/>
</dbReference>
<dbReference type="Proteomes" id="UP000288805">
    <property type="component" value="Unassembled WGS sequence"/>
</dbReference>
<accession>A0A438BTB2</accession>
<gene>
    <name evidence="1" type="ORF">CK203_096962</name>
</gene>
<dbReference type="PANTHER" id="PTHR24559:SF436">
    <property type="entry name" value="RNA-DIRECTED DNA POLYMERASE HOMOLOG"/>
    <property type="match status" value="1"/>
</dbReference>
<evidence type="ECO:0000313" key="1">
    <source>
        <dbReference type="EMBL" id="RVW14215.1"/>
    </source>
</evidence>
<dbReference type="PANTHER" id="PTHR24559">
    <property type="entry name" value="TRANSPOSON TY3-I GAG-POL POLYPROTEIN"/>
    <property type="match status" value="1"/>
</dbReference>
<name>A0A438BTB2_VITVI</name>
<proteinExistence type="predicted"/>
<protein>
    <submittedName>
        <fullName evidence="1">Uncharacterized protein</fullName>
    </submittedName>
</protein>
<dbReference type="Gene3D" id="3.10.10.10">
    <property type="entry name" value="HIV Type 1 Reverse Transcriptase, subunit A, domain 1"/>
    <property type="match status" value="1"/>
</dbReference>
<evidence type="ECO:0000313" key="2">
    <source>
        <dbReference type="Proteomes" id="UP000288805"/>
    </source>
</evidence>
<reference evidence="1 2" key="1">
    <citation type="journal article" date="2018" name="PLoS Genet.">
        <title>Population sequencing reveals clonal diversity and ancestral inbreeding in the grapevine cultivar Chardonnay.</title>
        <authorList>
            <person name="Roach M.J."/>
            <person name="Johnson D.L."/>
            <person name="Bohlmann J."/>
            <person name="van Vuuren H.J."/>
            <person name="Jones S.J."/>
            <person name="Pretorius I.S."/>
            <person name="Schmidt S.A."/>
            <person name="Borneman A.R."/>
        </authorList>
    </citation>
    <scope>NUCLEOTIDE SEQUENCE [LARGE SCALE GENOMIC DNA]</scope>
    <source>
        <strain evidence="2">cv. Chardonnay</strain>
        <tissue evidence="1">Leaf</tissue>
    </source>
</reference>